<sequence>MSTNDSKGGPASRPTTVMHGAIPGAIGVHSESIKTIETTKPPGPGGGSDGRAASAGTPAEFWVSVVARWKLFASSLYDSTVEFVAGFISDVLSHHRVEKAVIDVIVRAINAFLDQEDIGSKMDVTARRVIYDREKAKEASRALGKEVLPMVTGFVGGVAHSLTPSLMKKKKQSKKDREEAFDSCPSGFDISEGDDENSEDDGDGRGFGNSKKTK</sequence>
<evidence type="ECO:0000313" key="2">
    <source>
        <dbReference type="EMBL" id="VEU44852.1"/>
    </source>
</evidence>
<name>A0A448ZS37_9STRA</name>
<protein>
    <submittedName>
        <fullName evidence="2">Uncharacterized protein</fullName>
    </submittedName>
</protein>
<dbReference type="OrthoDB" id="10506364at2759"/>
<evidence type="ECO:0000313" key="3">
    <source>
        <dbReference type="Proteomes" id="UP000291116"/>
    </source>
</evidence>
<proteinExistence type="predicted"/>
<dbReference type="Proteomes" id="UP000291116">
    <property type="component" value="Unassembled WGS sequence"/>
</dbReference>
<accession>A0A448ZS37</accession>
<keyword evidence="3" id="KW-1185">Reference proteome</keyword>
<gene>
    <name evidence="2" type="ORF">PSNMU_V1.4_AUG-EV-PASAV3_0119880</name>
</gene>
<evidence type="ECO:0000256" key="1">
    <source>
        <dbReference type="SAM" id="MobiDB-lite"/>
    </source>
</evidence>
<feature type="compositionally biased region" description="Acidic residues" evidence="1">
    <location>
        <begin position="191"/>
        <end position="202"/>
    </location>
</feature>
<reference evidence="2 3" key="1">
    <citation type="submission" date="2019-01" db="EMBL/GenBank/DDBJ databases">
        <authorList>
            <person name="Ferrante I. M."/>
        </authorList>
    </citation>
    <scope>NUCLEOTIDE SEQUENCE [LARGE SCALE GENOMIC DNA]</scope>
    <source>
        <strain evidence="2 3">B856</strain>
    </source>
</reference>
<feature type="region of interest" description="Disordered" evidence="1">
    <location>
        <begin position="169"/>
        <end position="214"/>
    </location>
</feature>
<organism evidence="2 3">
    <name type="scientific">Pseudo-nitzschia multistriata</name>
    <dbReference type="NCBI Taxonomy" id="183589"/>
    <lineage>
        <taxon>Eukaryota</taxon>
        <taxon>Sar</taxon>
        <taxon>Stramenopiles</taxon>
        <taxon>Ochrophyta</taxon>
        <taxon>Bacillariophyta</taxon>
        <taxon>Bacillariophyceae</taxon>
        <taxon>Bacillariophycidae</taxon>
        <taxon>Bacillariales</taxon>
        <taxon>Bacillariaceae</taxon>
        <taxon>Pseudo-nitzschia</taxon>
    </lineage>
</organism>
<dbReference type="AlphaFoldDB" id="A0A448ZS37"/>
<dbReference type="EMBL" id="CAACVS010000671">
    <property type="protein sequence ID" value="VEU44852.1"/>
    <property type="molecule type" value="Genomic_DNA"/>
</dbReference>